<sequence length="843" mass="90263">MDPRYEEFCVADRTFFAEPGEADDGLPEFSRVAPVPESGWCSWESGAWRTLLPDAVRLPSQGWKIHVSATLDNAESVLSRVHRYCLRRRVAFRHLRNKTILLTRNAKYAPRESSGKLITIYPVGANAFAQILAELSSELEGERGPRVLSDLRYGDGPLHARYGAFPRPGTSTDAVVSKPDGTVVADLVVPTFSVPEWVEVPHCLRPYLARRTRGDEFPFRVTGSLHFSNGGGVYRAQRLTDDGDVVLKEARPYAGLDAEGTDAVSRLRREHAVLNLLAGIDGVPGAHGLFSADEHLFLAMDEVAGEPLSAWHATNYPLTRAAATERDLADYATRAHRVVDAVRSVLADIHRRGIVYADLHPDNVLVAETGDQVAVSLVDFELAFPADEPGRQALGAPGFRAPADKFGFEIDDHALASLALWLFLPVAPVLELAASRMGTLTELARRRFDLPHAALPTPSCARSATATALDAAEPDWNDVTERVADAIVASATPARTDRLFPCDIAQFRLGGSGFGYGAAGVLYALDAAGFGRYPEFEAWLLDALDRSPPRRAGFLDGAHGIAHVLAGFGYRERAMDLVDAAEPLVESLEKNGNHGFGTGLAGIGLNLLFLGRVDEAERIGSGLAGRLATASTRVSTFAGAGLSRGWSGPALLFVSLFEYSADPVWLDLAEAAIERDLGECRTAFDGSLRVSDGASRTLPFLGVGSAGIAIAIERLALHRPHARCLRLLPRLLLACHAEFSGSPGLLGGAGGLVVALAAEQRRRADPELGETITRRLAGLACYAVPFGNGGIAFPGNGLLRLSMDLSTGAAGVLLTISSTVDVRRPVFPFLGAQVGRADLVPVH</sequence>
<dbReference type="InterPro" id="IPR057929">
    <property type="entry name" value="RamC_N"/>
</dbReference>
<gene>
    <name evidence="1" type="ORF">SAMN05421630_10675</name>
</gene>
<dbReference type="SMART" id="SM00220">
    <property type="entry name" value="S_TKc"/>
    <property type="match status" value="1"/>
</dbReference>
<dbReference type="InterPro" id="IPR053524">
    <property type="entry name" value="Aerial_hyphae_peptide-synth"/>
</dbReference>
<reference evidence="1 2" key="1">
    <citation type="submission" date="2016-10" db="EMBL/GenBank/DDBJ databases">
        <authorList>
            <person name="de Groot N.N."/>
        </authorList>
    </citation>
    <scope>NUCLEOTIDE SEQUENCE [LARGE SCALE GENOMIC DNA]</scope>
    <source>
        <strain evidence="1 2">CGMCC 4.5506</strain>
    </source>
</reference>
<dbReference type="SMART" id="SM01260">
    <property type="entry name" value="LANC_like"/>
    <property type="match status" value="1"/>
</dbReference>
<dbReference type="KEGG" id="pmad:BAY61_30035"/>
<dbReference type="RefSeq" id="WP_091805562.1">
    <property type="nucleotide sequence ID" value="NZ_FMZE01000006.1"/>
</dbReference>
<keyword evidence="1" id="KW-0808">Transferase</keyword>
<name>A0A222VX96_9PSEU</name>
<dbReference type="GO" id="GO:0005524">
    <property type="term" value="F:ATP binding"/>
    <property type="evidence" value="ECO:0007669"/>
    <property type="project" value="InterPro"/>
</dbReference>
<dbReference type="InterPro" id="IPR007822">
    <property type="entry name" value="LANC-like"/>
</dbReference>
<dbReference type="CDD" id="cd04791">
    <property type="entry name" value="LanC_SerThrkinase"/>
    <property type="match status" value="1"/>
</dbReference>
<dbReference type="SUPFAM" id="SSF56112">
    <property type="entry name" value="Protein kinase-like (PK-like)"/>
    <property type="match status" value="1"/>
</dbReference>
<protein>
    <submittedName>
        <fullName evidence="1">Protein kinase domain-containing protein</fullName>
    </submittedName>
</protein>
<dbReference type="PROSITE" id="PS50011">
    <property type="entry name" value="PROTEIN_KINASE_DOM"/>
    <property type="match status" value="1"/>
</dbReference>
<dbReference type="OrthoDB" id="1492512at2"/>
<keyword evidence="2" id="KW-1185">Reference proteome</keyword>
<dbReference type="NCBIfam" id="NF038151">
    <property type="entry name" value="lanthi_synth_III"/>
    <property type="match status" value="1"/>
</dbReference>
<evidence type="ECO:0000313" key="2">
    <source>
        <dbReference type="Proteomes" id="UP000199494"/>
    </source>
</evidence>
<dbReference type="SUPFAM" id="SSF158745">
    <property type="entry name" value="LanC-like"/>
    <property type="match status" value="1"/>
</dbReference>
<dbReference type="InterPro" id="IPR011009">
    <property type="entry name" value="Kinase-like_dom_sf"/>
</dbReference>
<keyword evidence="1" id="KW-0418">Kinase</keyword>
<evidence type="ECO:0000313" key="1">
    <source>
        <dbReference type="EMBL" id="SDD13600.1"/>
    </source>
</evidence>
<dbReference type="EMBL" id="FMZE01000006">
    <property type="protein sequence ID" value="SDD13600.1"/>
    <property type="molecule type" value="Genomic_DNA"/>
</dbReference>
<proteinExistence type="predicted"/>
<dbReference type="InterPro" id="IPR000719">
    <property type="entry name" value="Prot_kinase_dom"/>
</dbReference>
<dbReference type="InterPro" id="IPR058053">
    <property type="entry name" value="RamC_C"/>
</dbReference>
<dbReference type="AlphaFoldDB" id="A0A222VX96"/>
<organism evidence="1 2">
    <name type="scientific">Prauserella marina</name>
    <dbReference type="NCBI Taxonomy" id="530584"/>
    <lineage>
        <taxon>Bacteria</taxon>
        <taxon>Bacillati</taxon>
        <taxon>Actinomycetota</taxon>
        <taxon>Actinomycetes</taxon>
        <taxon>Pseudonocardiales</taxon>
        <taxon>Pseudonocardiaceae</taxon>
        <taxon>Prauserella</taxon>
    </lineage>
</organism>
<dbReference type="Pfam" id="PF00069">
    <property type="entry name" value="Pkinase"/>
    <property type="match status" value="1"/>
</dbReference>
<dbReference type="STRING" id="530584.SAMN05421630_10675"/>
<accession>A0A222VX96</accession>
<dbReference type="GO" id="GO:0004672">
    <property type="term" value="F:protein kinase activity"/>
    <property type="evidence" value="ECO:0007669"/>
    <property type="project" value="InterPro"/>
</dbReference>
<dbReference type="Pfam" id="PF25816">
    <property type="entry name" value="RamC_N"/>
    <property type="match status" value="1"/>
</dbReference>
<dbReference type="GO" id="GO:0031179">
    <property type="term" value="P:peptide modification"/>
    <property type="evidence" value="ECO:0007669"/>
    <property type="project" value="InterPro"/>
</dbReference>
<dbReference type="Proteomes" id="UP000199494">
    <property type="component" value="Unassembled WGS sequence"/>
</dbReference>
<dbReference type="Gene3D" id="1.10.510.10">
    <property type="entry name" value="Transferase(Phosphotransferase) domain 1"/>
    <property type="match status" value="1"/>
</dbReference>